<proteinExistence type="predicted"/>
<reference evidence="1 2" key="1">
    <citation type="journal article" date="2018" name="Sci. Rep.">
        <title>Genomic signatures of local adaptation to the degree of environmental predictability in rotifers.</title>
        <authorList>
            <person name="Franch-Gras L."/>
            <person name="Hahn C."/>
            <person name="Garcia-Roger E.M."/>
            <person name="Carmona M.J."/>
            <person name="Serra M."/>
            <person name="Gomez A."/>
        </authorList>
    </citation>
    <scope>NUCLEOTIDE SEQUENCE [LARGE SCALE GENOMIC DNA]</scope>
    <source>
        <strain evidence="1">HYR1</strain>
    </source>
</reference>
<evidence type="ECO:0000313" key="2">
    <source>
        <dbReference type="Proteomes" id="UP000276133"/>
    </source>
</evidence>
<keyword evidence="2" id="KW-1185">Reference proteome</keyword>
<comment type="caution">
    <text evidence="1">The sequence shown here is derived from an EMBL/GenBank/DDBJ whole genome shotgun (WGS) entry which is preliminary data.</text>
</comment>
<dbReference type="EMBL" id="REGN01005124">
    <property type="protein sequence ID" value="RNA14697.1"/>
    <property type="molecule type" value="Genomic_DNA"/>
</dbReference>
<name>A0A3M7QTE5_BRAPC</name>
<sequence length="127" mass="15082">MSKIYNILLKNWFIIDPLEEIQLSKKAIIKIAIIEIAKNLPEIFILIKLAKLNHARSKLFDNSDEIEAYYFIQILGNKVNMKLYLKNLKFWMMKIPKLEQDTWIYEKIAEKFKFNLSLNTSEEATVL</sequence>
<gene>
    <name evidence="1" type="ORF">BpHYR1_027966</name>
</gene>
<dbReference type="AlphaFoldDB" id="A0A3M7QTE5"/>
<organism evidence="1 2">
    <name type="scientific">Brachionus plicatilis</name>
    <name type="common">Marine rotifer</name>
    <name type="synonym">Brachionus muelleri</name>
    <dbReference type="NCBI Taxonomy" id="10195"/>
    <lineage>
        <taxon>Eukaryota</taxon>
        <taxon>Metazoa</taxon>
        <taxon>Spiralia</taxon>
        <taxon>Gnathifera</taxon>
        <taxon>Rotifera</taxon>
        <taxon>Eurotatoria</taxon>
        <taxon>Monogononta</taxon>
        <taxon>Pseudotrocha</taxon>
        <taxon>Ploima</taxon>
        <taxon>Brachionidae</taxon>
        <taxon>Brachionus</taxon>
    </lineage>
</organism>
<protein>
    <submittedName>
        <fullName evidence="1">Uncharacterized protein</fullName>
    </submittedName>
</protein>
<accession>A0A3M7QTE5</accession>
<dbReference type="Proteomes" id="UP000276133">
    <property type="component" value="Unassembled WGS sequence"/>
</dbReference>
<evidence type="ECO:0000313" key="1">
    <source>
        <dbReference type="EMBL" id="RNA14697.1"/>
    </source>
</evidence>